<dbReference type="InterPro" id="IPR005759">
    <property type="entry name" value="Nth"/>
</dbReference>
<dbReference type="FunFam" id="1.10.1670.10:FF:000001">
    <property type="entry name" value="Endonuclease III"/>
    <property type="match status" value="1"/>
</dbReference>
<evidence type="ECO:0000256" key="5">
    <source>
        <dbReference type="ARBA" id="ARBA00022801"/>
    </source>
</evidence>
<dbReference type="Gene3D" id="1.10.1670.10">
    <property type="entry name" value="Helix-hairpin-Helix base-excision DNA repair enzymes (C-terminal)"/>
    <property type="match status" value="1"/>
</dbReference>
<evidence type="ECO:0000256" key="10">
    <source>
        <dbReference type="ARBA" id="ARBA00023239"/>
    </source>
</evidence>
<dbReference type="Pfam" id="PF00730">
    <property type="entry name" value="HhH-GPD"/>
    <property type="match status" value="1"/>
</dbReference>
<evidence type="ECO:0000256" key="8">
    <source>
        <dbReference type="ARBA" id="ARBA00023125"/>
    </source>
</evidence>
<feature type="compositionally biased region" description="Low complexity" evidence="14">
    <location>
        <begin position="15"/>
        <end position="40"/>
    </location>
</feature>
<dbReference type="InterPro" id="IPR004036">
    <property type="entry name" value="Endonuclease-III-like_CS2"/>
</dbReference>
<accession>A0AA96V860</accession>
<evidence type="ECO:0000256" key="3">
    <source>
        <dbReference type="ARBA" id="ARBA00022723"/>
    </source>
</evidence>
<dbReference type="EMBL" id="CP131062">
    <property type="protein sequence ID" value="WNY28364.1"/>
    <property type="molecule type" value="Genomic_DNA"/>
</dbReference>
<feature type="compositionally biased region" description="Basic and acidic residues" evidence="14">
    <location>
        <begin position="1"/>
        <end position="14"/>
    </location>
</feature>
<gene>
    <name evidence="13 16" type="primary">nth</name>
    <name evidence="16" type="ORF">MmiEs2_05490</name>
</gene>
<keyword evidence="16" id="KW-0255">Endonuclease</keyword>
<dbReference type="InterPro" id="IPR011257">
    <property type="entry name" value="DNA_glycosylase"/>
</dbReference>
<keyword evidence="5 13" id="KW-0378">Hydrolase</keyword>
<dbReference type="PROSITE" id="PS01155">
    <property type="entry name" value="ENDONUCLEASE_III_2"/>
    <property type="match status" value="1"/>
</dbReference>
<dbReference type="Proteomes" id="UP001302662">
    <property type="component" value="Chromosome"/>
</dbReference>
<dbReference type="PROSITE" id="PS00764">
    <property type="entry name" value="ENDONUCLEASE_III_1"/>
    <property type="match status" value="1"/>
</dbReference>
<dbReference type="AlphaFoldDB" id="A0AA96V860"/>
<feature type="compositionally biased region" description="Basic and acidic residues" evidence="14">
    <location>
        <begin position="49"/>
        <end position="65"/>
    </location>
</feature>
<evidence type="ECO:0000256" key="6">
    <source>
        <dbReference type="ARBA" id="ARBA00023004"/>
    </source>
</evidence>
<dbReference type="RefSeq" id="WP_316559906.1">
    <property type="nucleotide sequence ID" value="NZ_CP131062.1"/>
</dbReference>
<evidence type="ECO:0000256" key="4">
    <source>
        <dbReference type="ARBA" id="ARBA00022763"/>
    </source>
</evidence>
<dbReference type="FunFam" id="1.10.340.30:FF:000001">
    <property type="entry name" value="Endonuclease III"/>
    <property type="match status" value="1"/>
</dbReference>
<dbReference type="CDD" id="cd00056">
    <property type="entry name" value="ENDO3c"/>
    <property type="match status" value="1"/>
</dbReference>
<dbReference type="GO" id="GO:0006285">
    <property type="term" value="P:base-excision repair, AP site formation"/>
    <property type="evidence" value="ECO:0007669"/>
    <property type="project" value="TreeGrafter"/>
</dbReference>
<protein>
    <recommendedName>
        <fullName evidence="13">Endonuclease III</fullName>
        <ecNumber evidence="13">4.2.99.18</ecNumber>
    </recommendedName>
    <alternativeName>
        <fullName evidence="13">DNA-(apurinic or apyrimidinic site) lyase</fullName>
    </alternativeName>
</protein>
<dbReference type="GeneID" id="85196999"/>
<keyword evidence="2 13" id="KW-0004">4Fe-4S</keyword>
<comment type="similarity">
    <text evidence="1 13">Belongs to the Nth/MutY family.</text>
</comment>
<organism evidence="16 17">
    <name type="scientific">Methanimicrococcus stummii</name>
    <dbReference type="NCBI Taxonomy" id="3028294"/>
    <lineage>
        <taxon>Archaea</taxon>
        <taxon>Methanobacteriati</taxon>
        <taxon>Methanobacteriota</taxon>
        <taxon>Stenosarchaea group</taxon>
        <taxon>Methanomicrobia</taxon>
        <taxon>Methanosarcinales</taxon>
        <taxon>Methanosarcinaceae</taxon>
        <taxon>Methanimicrococcus</taxon>
    </lineage>
</organism>
<reference evidence="16 17" key="1">
    <citation type="submission" date="2023-07" db="EMBL/GenBank/DDBJ databases">
        <title>Closed genome sequence of Methanimicrococcus sp. Es2.</title>
        <authorList>
            <person name="Protasov E."/>
            <person name="Platt K."/>
            <person name="Reeh H."/>
            <person name="Poehlein A."/>
            <person name="Daniel R."/>
            <person name="Brune A."/>
        </authorList>
    </citation>
    <scope>NUCLEOTIDE SEQUENCE [LARGE SCALE GENOMIC DNA]</scope>
    <source>
        <strain evidence="16 17">Es2</strain>
    </source>
</reference>
<name>A0AA96V860_9EURY</name>
<keyword evidence="3 13" id="KW-0479">Metal-binding</keyword>
<evidence type="ECO:0000256" key="9">
    <source>
        <dbReference type="ARBA" id="ARBA00023204"/>
    </source>
</evidence>
<evidence type="ECO:0000256" key="2">
    <source>
        <dbReference type="ARBA" id="ARBA00022485"/>
    </source>
</evidence>
<keyword evidence="17" id="KW-1185">Reference proteome</keyword>
<evidence type="ECO:0000313" key="17">
    <source>
        <dbReference type="Proteomes" id="UP001302662"/>
    </source>
</evidence>
<keyword evidence="10 13" id="KW-0456">Lyase</keyword>
<evidence type="ECO:0000313" key="16">
    <source>
        <dbReference type="EMBL" id="WNY28364.1"/>
    </source>
</evidence>
<evidence type="ECO:0000256" key="13">
    <source>
        <dbReference type="HAMAP-Rule" id="MF_00942"/>
    </source>
</evidence>
<evidence type="ECO:0000259" key="15">
    <source>
        <dbReference type="SMART" id="SM00478"/>
    </source>
</evidence>
<proteinExistence type="inferred from homology"/>
<dbReference type="KEGG" id="mees:MmiEs2_05490"/>
<keyword evidence="11 13" id="KW-0326">Glycosidase</keyword>
<feature type="binding site" evidence="13">
    <location>
        <position position="292"/>
    </location>
    <ligand>
        <name>[4Fe-4S] cluster</name>
        <dbReference type="ChEBI" id="CHEBI:49883"/>
    </ligand>
</feature>
<dbReference type="PANTHER" id="PTHR10359:SF18">
    <property type="entry name" value="ENDONUCLEASE III"/>
    <property type="match status" value="1"/>
</dbReference>
<dbReference type="PANTHER" id="PTHR10359">
    <property type="entry name" value="A/G-SPECIFIC ADENINE GLYCOSYLASE/ENDONUCLEASE III"/>
    <property type="match status" value="1"/>
</dbReference>
<comment type="catalytic activity">
    <reaction evidence="13">
        <text>2'-deoxyribonucleotide-(2'-deoxyribose 5'-phosphate)-2'-deoxyribonucleotide-DNA = a 3'-end 2'-deoxyribonucleotide-(2,3-dehydro-2,3-deoxyribose 5'-phosphate)-DNA + a 5'-end 5'-phospho-2'-deoxyribonucleoside-DNA + H(+)</text>
        <dbReference type="Rhea" id="RHEA:66592"/>
        <dbReference type="Rhea" id="RHEA-COMP:13180"/>
        <dbReference type="Rhea" id="RHEA-COMP:16897"/>
        <dbReference type="Rhea" id="RHEA-COMP:17067"/>
        <dbReference type="ChEBI" id="CHEBI:15378"/>
        <dbReference type="ChEBI" id="CHEBI:136412"/>
        <dbReference type="ChEBI" id="CHEBI:157695"/>
        <dbReference type="ChEBI" id="CHEBI:167181"/>
        <dbReference type="EC" id="4.2.99.18"/>
    </reaction>
</comment>
<feature type="binding site" evidence="13">
    <location>
        <position position="301"/>
    </location>
    <ligand>
        <name>[4Fe-4S] cluster</name>
        <dbReference type="ChEBI" id="CHEBI:49883"/>
    </ligand>
</feature>
<feature type="binding site" evidence="13">
    <location>
        <position position="295"/>
    </location>
    <ligand>
        <name>[4Fe-4S] cluster</name>
        <dbReference type="ChEBI" id="CHEBI:49883"/>
    </ligand>
</feature>
<feature type="domain" description="HhH-GPD" evidence="15">
    <location>
        <begin position="135"/>
        <end position="283"/>
    </location>
</feature>
<comment type="catalytic activity">
    <reaction evidence="12">
        <text>Hydrolyzes mismatched double-stranded DNA and polynucleotides, releasing free thymine.</text>
        <dbReference type="EC" id="3.2.2.29"/>
    </reaction>
</comment>
<keyword evidence="9 13" id="KW-0234">DNA repair</keyword>
<dbReference type="SMART" id="SM00478">
    <property type="entry name" value="ENDO3c"/>
    <property type="match status" value="1"/>
</dbReference>
<dbReference type="Gene3D" id="1.10.340.30">
    <property type="entry name" value="Hypothetical protein, domain 2"/>
    <property type="match status" value="1"/>
</dbReference>
<dbReference type="GO" id="GO:0046872">
    <property type="term" value="F:metal ion binding"/>
    <property type="evidence" value="ECO:0007669"/>
    <property type="project" value="UniProtKB-KW"/>
</dbReference>
<dbReference type="EC" id="4.2.99.18" evidence="13"/>
<keyword evidence="16" id="KW-0540">Nuclease</keyword>
<dbReference type="InterPro" id="IPR004035">
    <property type="entry name" value="Endouclease-III_FeS-bd_BS"/>
</dbReference>
<comment type="function">
    <text evidence="13">DNA repair enzyme that has both DNA N-glycosylase activity and AP-lyase activity. The DNA N-glycosylase activity releases various damaged pyrimidines from DNA by cleaving the N-glycosidic bond, leaving an AP (apurinic/apyrimidinic) site. The AP-lyase activity cleaves the phosphodiester bond 3' to the AP site by a beta-elimination, leaving a 3'-terminal unsaturated sugar and a product with a terminal 5'-phosphate.</text>
</comment>
<comment type="cofactor">
    <cofactor evidence="13">
        <name>[4Fe-4S] cluster</name>
        <dbReference type="ChEBI" id="CHEBI:49883"/>
    </cofactor>
    <text evidence="13">Binds 1 [4Fe-4S] cluster.</text>
</comment>
<dbReference type="InterPro" id="IPR003265">
    <property type="entry name" value="HhH-GPD_domain"/>
</dbReference>
<feature type="binding site" evidence="13">
    <location>
        <position position="285"/>
    </location>
    <ligand>
        <name>[4Fe-4S] cluster</name>
        <dbReference type="ChEBI" id="CHEBI:49883"/>
    </ligand>
</feature>
<evidence type="ECO:0000256" key="14">
    <source>
        <dbReference type="SAM" id="MobiDB-lite"/>
    </source>
</evidence>
<evidence type="ECO:0000256" key="1">
    <source>
        <dbReference type="ARBA" id="ARBA00008343"/>
    </source>
</evidence>
<dbReference type="GO" id="GO:0140078">
    <property type="term" value="F:class I DNA-(apurinic or apyrimidinic site) endonuclease activity"/>
    <property type="evidence" value="ECO:0007669"/>
    <property type="project" value="UniProtKB-EC"/>
</dbReference>
<feature type="region of interest" description="Disordered" evidence="14">
    <location>
        <begin position="1"/>
        <end position="70"/>
    </location>
</feature>
<keyword evidence="7 13" id="KW-0411">Iron-sulfur</keyword>
<keyword evidence="8 13" id="KW-0238">DNA-binding</keyword>
<dbReference type="GO" id="GO:0051539">
    <property type="term" value="F:4 iron, 4 sulfur cluster binding"/>
    <property type="evidence" value="ECO:0007669"/>
    <property type="project" value="UniProtKB-UniRule"/>
</dbReference>
<dbReference type="GO" id="GO:0141016">
    <property type="term" value="F:G/T mismatch-specific thymine-DNA glycosylase activity"/>
    <property type="evidence" value="ECO:0007669"/>
    <property type="project" value="UniProtKB-EC"/>
</dbReference>
<evidence type="ECO:0000256" key="7">
    <source>
        <dbReference type="ARBA" id="ARBA00023014"/>
    </source>
</evidence>
<dbReference type="GO" id="GO:0003677">
    <property type="term" value="F:DNA binding"/>
    <property type="evidence" value="ECO:0007669"/>
    <property type="project" value="UniProtKB-UniRule"/>
</dbReference>
<keyword evidence="4 13" id="KW-0227">DNA damage</keyword>
<dbReference type="InterPro" id="IPR000445">
    <property type="entry name" value="HhH_motif"/>
</dbReference>
<dbReference type="Pfam" id="PF00633">
    <property type="entry name" value="HHH"/>
    <property type="match status" value="1"/>
</dbReference>
<keyword evidence="6 13" id="KW-0408">Iron</keyword>
<evidence type="ECO:0000256" key="11">
    <source>
        <dbReference type="ARBA" id="ARBA00023295"/>
    </source>
</evidence>
<dbReference type="SUPFAM" id="SSF48150">
    <property type="entry name" value="DNA-glycosylase"/>
    <property type="match status" value="1"/>
</dbReference>
<dbReference type="HAMAP" id="MF_00942">
    <property type="entry name" value="Nth"/>
    <property type="match status" value="1"/>
</dbReference>
<evidence type="ECO:0000256" key="12">
    <source>
        <dbReference type="ARBA" id="ARBA00052915"/>
    </source>
</evidence>
<dbReference type="NCBIfam" id="TIGR01083">
    <property type="entry name" value="nth"/>
    <property type="match status" value="1"/>
</dbReference>
<sequence>MATAKKETKTKSAKTELVTKSTAKATTKATAKPVAKSTAKQAVKSAKKSNPEAFKKSTAKPDNKTPRQTVTEMPAVKRTIKPVPLSDLPKFPISKKPDNRQNFNAVWEILQQLYPKPDVELNFETPFEVLAATILSAQCTDRQVNTVTKVLFKKYKTIEDYANADPAEFGKDIYSTGFYNSKTKHIIGSANMILNNYGGQVPDTMTELVKLPGVGRKTANIVLSRGFGINDGIAVDTHVKRLSNKIGFTEQEDPDKIEQDLMKLTDKKDYDDMSLTLIFHGRRVCDAKKPKCDVCAIWDMCPSAFV</sequence>
<dbReference type="InterPro" id="IPR023170">
    <property type="entry name" value="HhH_base_excis_C"/>
</dbReference>